<evidence type="ECO:0000313" key="1">
    <source>
        <dbReference type="EMBL" id="PNR42072.1"/>
    </source>
</evidence>
<dbReference type="Proteomes" id="UP000006727">
    <property type="component" value="Chromosome 13"/>
</dbReference>
<dbReference type="Gramene" id="Pp3c13_2880V3.1">
    <property type="protein sequence ID" value="PAC:32930832.CDS.1"/>
    <property type="gene ID" value="Pp3c13_2880"/>
</dbReference>
<organism evidence="1">
    <name type="scientific">Physcomitrium patens</name>
    <name type="common">Spreading-leaved earth moss</name>
    <name type="synonym">Physcomitrella patens</name>
    <dbReference type="NCBI Taxonomy" id="3218"/>
    <lineage>
        <taxon>Eukaryota</taxon>
        <taxon>Viridiplantae</taxon>
        <taxon>Streptophyta</taxon>
        <taxon>Embryophyta</taxon>
        <taxon>Bryophyta</taxon>
        <taxon>Bryophytina</taxon>
        <taxon>Bryopsida</taxon>
        <taxon>Funariidae</taxon>
        <taxon>Funariales</taxon>
        <taxon>Funariaceae</taxon>
        <taxon>Physcomitrium</taxon>
    </lineage>
</organism>
<dbReference type="InParanoid" id="A0A2K1JKG9"/>
<dbReference type="EnsemblPlants" id="Pp3c13_2880V3.1">
    <property type="protein sequence ID" value="PAC:32930832.CDS.1"/>
    <property type="gene ID" value="Pp3c13_2880"/>
</dbReference>
<keyword evidence="3" id="KW-1185">Reference proteome</keyword>
<name>A0A2K1JKG9_PHYPA</name>
<protein>
    <submittedName>
        <fullName evidence="1 2">Uncharacterized protein</fullName>
    </submittedName>
</protein>
<reference evidence="1 3" key="2">
    <citation type="journal article" date="2018" name="Plant J.">
        <title>The Physcomitrella patens chromosome-scale assembly reveals moss genome structure and evolution.</title>
        <authorList>
            <person name="Lang D."/>
            <person name="Ullrich K.K."/>
            <person name="Murat F."/>
            <person name="Fuchs J."/>
            <person name="Jenkins J."/>
            <person name="Haas F.B."/>
            <person name="Piednoel M."/>
            <person name="Gundlach H."/>
            <person name="Van Bel M."/>
            <person name="Meyberg R."/>
            <person name="Vives C."/>
            <person name="Morata J."/>
            <person name="Symeonidi A."/>
            <person name="Hiss M."/>
            <person name="Muchero W."/>
            <person name="Kamisugi Y."/>
            <person name="Saleh O."/>
            <person name="Blanc G."/>
            <person name="Decker E.L."/>
            <person name="van Gessel N."/>
            <person name="Grimwood J."/>
            <person name="Hayes R.D."/>
            <person name="Graham S.W."/>
            <person name="Gunter L.E."/>
            <person name="McDaniel S.F."/>
            <person name="Hoernstein S.N.W."/>
            <person name="Larsson A."/>
            <person name="Li F.W."/>
            <person name="Perroud P.F."/>
            <person name="Phillips J."/>
            <person name="Ranjan P."/>
            <person name="Rokshar D.S."/>
            <person name="Rothfels C.J."/>
            <person name="Schneider L."/>
            <person name="Shu S."/>
            <person name="Stevenson D.W."/>
            <person name="Thummler F."/>
            <person name="Tillich M."/>
            <person name="Villarreal Aguilar J.C."/>
            <person name="Widiez T."/>
            <person name="Wong G.K."/>
            <person name="Wymore A."/>
            <person name="Zhang Y."/>
            <person name="Zimmer A.D."/>
            <person name="Quatrano R.S."/>
            <person name="Mayer K.F.X."/>
            <person name="Goodstein D."/>
            <person name="Casacuberta J.M."/>
            <person name="Vandepoele K."/>
            <person name="Reski R."/>
            <person name="Cuming A.C."/>
            <person name="Tuskan G.A."/>
            <person name="Maumus F."/>
            <person name="Salse J."/>
            <person name="Schmutz J."/>
            <person name="Rensing S.A."/>
        </authorList>
    </citation>
    <scope>NUCLEOTIDE SEQUENCE [LARGE SCALE GENOMIC DNA]</scope>
    <source>
        <strain evidence="2 3">cv. Gransden 2004</strain>
    </source>
</reference>
<dbReference type="Gramene" id="Pp3c13_2880V3.2">
    <property type="protein sequence ID" value="PAC:32930833.CDS.1"/>
    <property type="gene ID" value="Pp3c13_2880"/>
</dbReference>
<accession>A0A2K1JKG9</accession>
<dbReference type="EMBL" id="ABEU02000013">
    <property type="protein sequence ID" value="PNR42072.1"/>
    <property type="molecule type" value="Genomic_DNA"/>
</dbReference>
<dbReference type="AlphaFoldDB" id="A0A2K1JKG9"/>
<proteinExistence type="predicted"/>
<evidence type="ECO:0000313" key="2">
    <source>
        <dbReference type="EnsemblPlants" id="PAC:32930832.CDS.1"/>
    </source>
</evidence>
<sequence length="119" mass="13042">MIASDTMLKSEDQFFKGVILEVIFFVSAVLLYSLPADLSTSAAPEPDAVVAVEDWISKSEIPLMVRFSLSSPSVNVFTRTEESRRREGSISSIRNPGLITLSGSKLSFLQPTMEVGLRT</sequence>
<dbReference type="EnsemblPlants" id="Pp3c13_2880V3.2">
    <property type="protein sequence ID" value="PAC:32930833.CDS.1"/>
    <property type="gene ID" value="Pp3c13_2880"/>
</dbReference>
<gene>
    <name evidence="1" type="ORF">PHYPA_016901</name>
</gene>
<evidence type="ECO:0000313" key="3">
    <source>
        <dbReference type="Proteomes" id="UP000006727"/>
    </source>
</evidence>
<reference evidence="2" key="3">
    <citation type="submission" date="2020-12" db="UniProtKB">
        <authorList>
            <consortium name="EnsemblPlants"/>
        </authorList>
    </citation>
    <scope>IDENTIFICATION</scope>
</reference>
<reference evidence="1 3" key="1">
    <citation type="journal article" date="2008" name="Science">
        <title>The Physcomitrella genome reveals evolutionary insights into the conquest of land by plants.</title>
        <authorList>
            <person name="Rensing S."/>
            <person name="Lang D."/>
            <person name="Zimmer A."/>
            <person name="Terry A."/>
            <person name="Salamov A."/>
            <person name="Shapiro H."/>
            <person name="Nishiyama T."/>
            <person name="Perroud P.-F."/>
            <person name="Lindquist E."/>
            <person name="Kamisugi Y."/>
            <person name="Tanahashi T."/>
            <person name="Sakakibara K."/>
            <person name="Fujita T."/>
            <person name="Oishi K."/>
            <person name="Shin-I T."/>
            <person name="Kuroki Y."/>
            <person name="Toyoda A."/>
            <person name="Suzuki Y."/>
            <person name="Hashimoto A."/>
            <person name="Yamaguchi K."/>
            <person name="Sugano A."/>
            <person name="Kohara Y."/>
            <person name="Fujiyama A."/>
            <person name="Anterola A."/>
            <person name="Aoki S."/>
            <person name="Ashton N."/>
            <person name="Barbazuk W.B."/>
            <person name="Barker E."/>
            <person name="Bennetzen J."/>
            <person name="Bezanilla M."/>
            <person name="Blankenship R."/>
            <person name="Cho S.H."/>
            <person name="Dutcher S."/>
            <person name="Estelle M."/>
            <person name="Fawcett J.A."/>
            <person name="Gundlach H."/>
            <person name="Hanada K."/>
            <person name="Heyl A."/>
            <person name="Hicks K.A."/>
            <person name="Hugh J."/>
            <person name="Lohr M."/>
            <person name="Mayer K."/>
            <person name="Melkozernov A."/>
            <person name="Murata T."/>
            <person name="Nelson D."/>
            <person name="Pils B."/>
            <person name="Prigge M."/>
            <person name="Reiss B."/>
            <person name="Renner T."/>
            <person name="Rombauts S."/>
            <person name="Rushton P."/>
            <person name="Sanderfoot A."/>
            <person name="Schween G."/>
            <person name="Shiu S.-H."/>
            <person name="Stueber K."/>
            <person name="Theodoulou F.L."/>
            <person name="Tu H."/>
            <person name="Van de Peer Y."/>
            <person name="Verrier P.J."/>
            <person name="Waters E."/>
            <person name="Wood A."/>
            <person name="Yang L."/>
            <person name="Cove D."/>
            <person name="Cuming A."/>
            <person name="Hasebe M."/>
            <person name="Lucas S."/>
            <person name="Mishler D.B."/>
            <person name="Reski R."/>
            <person name="Grigoriev I."/>
            <person name="Quatrano R.S."/>
            <person name="Boore J.L."/>
        </authorList>
    </citation>
    <scope>NUCLEOTIDE SEQUENCE [LARGE SCALE GENOMIC DNA]</scope>
    <source>
        <strain evidence="2 3">cv. Gransden 2004</strain>
    </source>
</reference>